<evidence type="ECO:0000256" key="2">
    <source>
        <dbReference type="ARBA" id="ARBA00022490"/>
    </source>
</evidence>
<gene>
    <name evidence="15" type="ORF">RM446_13500</name>
</gene>
<dbReference type="SMART" id="SM00382">
    <property type="entry name" value="AAA"/>
    <property type="match status" value="2"/>
</dbReference>
<evidence type="ECO:0000256" key="7">
    <source>
        <dbReference type="ARBA" id="ARBA00022840"/>
    </source>
</evidence>
<dbReference type="RefSeq" id="WP_311545615.1">
    <property type="nucleotide sequence ID" value="NZ_JAVREK010000012.1"/>
</dbReference>
<organism evidence="15 16">
    <name type="scientific">Streptomonospora wellingtoniae</name>
    <dbReference type="NCBI Taxonomy" id="3075544"/>
    <lineage>
        <taxon>Bacteria</taxon>
        <taxon>Bacillati</taxon>
        <taxon>Actinomycetota</taxon>
        <taxon>Actinomycetes</taxon>
        <taxon>Streptosporangiales</taxon>
        <taxon>Nocardiopsidaceae</taxon>
        <taxon>Streptomonospora</taxon>
    </lineage>
</organism>
<dbReference type="InterPro" id="IPR017871">
    <property type="entry name" value="ABC_transporter-like_CS"/>
</dbReference>
<dbReference type="PANTHER" id="PTHR43152:SF2">
    <property type="entry name" value="DRUG RESISTANCE ABC TRANSPORTER"/>
    <property type="match status" value="1"/>
</dbReference>
<keyword evidence="10" id="KW-0234">DNA repair</keyword>
<dbReference type="SUPFAM" id="SSF52540">
    <property type="entry name" value="P-loop containing nucleoside triphosphate hydrolases"/>
    <property type="match status" value="2"/>
</dbReference>
<dbReference type="Gene3D" id="1.20.1580.10">
    <property type="entry name" value="ABC transporter ATPase like domain"/>
    <property type="match status" value="2"/>
</dbReference>
<keyword evidence="4" id="KW-0547">Nucleotide-binding</keyword>
<dbReference type="PROSITE" id="PS50893">
    <property type="entry name" value="ABC_TRANSPORTER_2"/>
    <property type="match status" value="2"/>
</dbReference>
<keyword evidence="3" id="KW-0677">Repeat</keyword>
<evidence type="ECO:0000256" key="4">
    <source>
        <dbReference type="ARBA" id="ARBA00022741"/>
    </source>
</evidence>
<feature type="domain" description="ABC transporter" evidence="14">
    <location>
        <begin position="1"/>
        <end position="437"/>
    </location>
</feature>
<keyword evidence="9" id="KW-0238">DNA-binding</keyword>
<dbReference type="EMBL" id="JAVREK010000012">
    <property type="protein sequence ID" value="MDT0303133.1"/>
    <property type="molecule type" value="Genomic_DNA"/>
</dbReference>
<proteinExistence type="inferred from homology"/>
<evidence type="ECO:0000256" key="13">
    <source>
        <dbReference type="ARBA" id="ARBA00042156"/>
    </source>
</evidence>
<evidence type="ECO:0000256" key="10">
    <source>
        <dbReference type="ARBA" id="ARBA00023204"/>
    </source>
</evidence>
<dbReference type="InterPro" id="IPR027417">
    <property type="entry name" value="P-loop_NTPase"/>
</dbReference>
<comment type="similarity">
    <text evidence="11">Belongs to the ABC transporter superfamily. UvrA family.</text>
</comment>
<evidence type="ECO:0000256" key="11">
    <source>
        <dbReference type="ARBA" id="ARBA00038000"/>
    </source>
</evidence>
<evidence type="ECO:0000256" key="6">
    <source>
        <dbReference type="ARBA" id="ARBA00022769"/>
    </source>
</evidence>
<dbReference type="InterPro" id="IPR003593">
    <property type="entry name" value="AAA+_ATPase"/>
</dbReference>
<dbReference type="PROSITE" id="PS00211">
    <property type="entry name" value="ABC_TRANSPORTER_1"/>
    <property type="match status" value="1"/>
</dbReference>
<evidence type="ECO:0000313" key="16">
    <source>
        <dbReference type="Proteomes" id="UP001183226"/>
    </source>
</evidence>
<keyword evidence="8" id="KW-0267">Excision nuclease</keyword>
<reference evidence="16" key="1">
    <citation type="submission" date="2023-07" db="EMBL/GenBank/DDBJ databases">
        <title>30 novel species of actinomycetes from the DSMZ collection.</title>
        <authorList>
            <person name="Nouioui I."/>
        </authorList>
    </citation>
    <scope>NUCLEOTIDE SEQUENCE [LARGE SCALE GENOMIC DNA]</scope>
    <source>
        <strain evidence="16">DSM 45055</strain>
    </source>
</reference>
<dbReference type="CDD" id="cd03270">
    <property type="entry name" value="ABC_UvrA_I"/>
    <property type="match status" value="1"/>
</dbReference>
<protein>
    <recommendedName>
        <fullName evidence="12">UvrABC system protein A</fullName>
    </recommendedName>
    <alternativeName>
        <fullName evidence="13">Excinuclease ABC subunit A</fullName>
    </alternativeName>
</protein>
<dbReference type="Pfam" id="PF00005">
    <property type="entry name" value="ABC_tran"/>
    <property type="match status" value="1"/>
</dbReference>
<evidence type="ECO:0000256" key="9">
    <source>
        <dbReference type="ARBA" id="ARBA00023125"/>
    </source>
</evidence>
<dbReference type="Gene3D" id="1.10.8.280">
    <property type="entry name" value="ABC transporter ATPase domain-like"/>
    <property type="match status" value="1"/>
</dbReference>
<dbReference type="PANTHER" id="PTHR43152">
    <property type="entry name" value="UVRABC SYSTEM PROTEIN A"/>
    <property type="match status" value="1"/>
</dbReference>
<dbReference type="InterPro" id="IPR003439">
    <property type="entry name" value="ABC_transporter-like_ATP-bd"/>
</dbReference>
<comment type="subcellular location">
    <subcellularLocation>
        <location evidence="1">Cytoplasm</location>
    </subcellularLocation>
</comment>
<keyword evidence="2" id="KW-0963">Cytoplasm</keyword>
<name>A0ABU2KVG9_9ACTN</name>
<evidence type="ECO:0000256" key="3">
    <source>
        <dbReference type="ARBA" id="ARBA00022737"/>
    </source>
</evidence>
<accession>A0ABU2KVG9</accession>
<keyword evidence="16" id="KW-1185">Reference proteome</keyword>
<evidence type="ECO:0000256" key="5">
    <source>
        <dbReference type="ARBA" id="ARBA00022763"/>
    </source>
</evidence>
<evidence type="ECO:0000256" key="12">
    <source>
        <dbReference type="ARBA" id="ARBA00039316"/>
    </source>
</evidence>
<dbReference type="Gene3D" id="3.40.50.300">
    <property type="entry name" value="P-loop containing nucleotide triphosphate hydrolases"/>
    <property type="match status" value="2"/>
</dbReference>
<evidence type="ECO:0000256" key="8">
    <source>
        <dbReference type="ARBA" id="ARBA00022881"/>
    </source>
</evidence>
<sequence>MAHDRIRIAGAREHNLKNIAVDIPKGRLTVVTGVSGSGKSSLVFATIAAESQRQLNETFTAFARNRLPRYGRPDVDEIDDLAPAIVVDQRRLRGDARSTVGTATDIYSLMRLLWSRAGRPRIGPSNRFSFNDPQGMCPRCAGRGTVRTVDADELVDRGRSLNEGAIRFPTFHVGGWMWRTYADSGLFDNDKRLADYTPAEWKAFLHGTPAEVHLPSRGGPVPAAYEGLLPRFERIWLPKDPDALKPRARAAFDRVVTEARCADCRGARLSSEALSSRIDGLGIAACAAMEAEELAEAVRGMHAGDAAPVAEALADRLDHMVQIGLGYLSMDRPTATLSGGESQRVKTVRHLGSSLSGMLYIFDEPSVGLHPHDVVRLTRLLRRLRDKGNTVLVVEHDPDVIAVADHVVDMGPGAGEAGGRVVYQGGAQGLPAAPTPTGRALLRRPEPKTAPRSPAGLLAIRGADRHNLRGVDVDIPLGVLTAVTGVAGSGKSTLVHGYLPRVCPEATVIDQRGIRVSRRSSLATYTGILDTVRRLFARENGVSASLFSSNAEGACPACDGLGALYTDMAFMDPVVSPCEACKGTGYTAEALRYRLGGRTVAEVLALSVHRARDVFAQPAVHAVLARLDEVGLGYPALGRTLNTLSGGERQRLKLADELSGGGGGVYVFDEPTTGLHMSDTADLVALLDRMVDAGATVVVIEHDLDVVARADWIIDLGPGPGRHGGEVVFQGTPAELLADPGSETARHLRRTVRAAQPV</sequence>
<keyword evidence="6" id="KW-0228">DNA excision</keyword>
<keyword evidence="7" id="KW-0067">ATP-binding</keyword>
<evidence type="ECO:0000256" key="1">
    <source>
        <dbReference type="ARBA" id="ARBA00004496"/>
    </source>
</evidence>
<keyword evidence="5" id="KW-0227">DNA damage</keyword>
<evidence type="ECO:0000259" key="14">
    <source>
        <dbReference type="PROSITE" id="PS50893"/>
    </source>
</evidence>
<comment type="caution">
    <text evidence="15">The sequence shown here is derived from an EMBL/GenBank/DDBJ whole genome shotgun (WGS) entry which is preliminary data.</text>
</comment>
<feature type="domain" description="ABC transporter" evidence="14">
    <location>
        <begin position="442"/>
        <end position="749"/>
    </location>
</feature>
<evidence type="ECO:0000313" key="15">
    <source>
        <dbReference type="EMBL" id="MDT0303133.1"/>
    </source>
</evidence>
<dbReference type="Proteomes" id="UP001183226">
    <property type="component" value="Unassembled WGS sequence"/>
</dbReference>